<dbReference type="Gene3D" id="3.40.630.10">
    <property type="entry name" value="Zn peptidases"/>
    <property type="match status" value="1"/>
</dbReference>
<comment type="cofactor">
    <cofactor evidence="1">
        <name>Zn(2+)</name>
        <dbReference type="ChEBI" id="CHEBI:29105"/>
    </cofactor>
</comment>
<dbReference type="Proteomes" id="UP000179807">
    <property type="component" value="Unassembled WGS sequence"/>
</dbReference>
<evidence type="ECO:0000313" key="6">
    <source>
        <dbReference type="Proteomes" id="UP000179807"/>
    </source>
</evidence>
<dbReference type="Pfam" id="PF00246">
    <property type="entry name" value="Peptidase_M14"/>
    <property type="match status" value="1"/>
</dbReference>
<accession>A0A1J4KS86</accession>
<dbReference type="OrthoDB" id="10253041at2759"/>
<organism evidence="5 6">
    <name type="scientific">Tritrichomonas foetus</name>
    <dbReference type="NCBI Taxonomy" id="1144522"/>
    <lineage>
        <taxon>Eukaryota</taxon>
        <taxon>Metamonada</taxon>
        <taxon>Parabasalia</taxon>
        <taxon>Tritrichomonadida</taxon>
        <taxon>Tritrichomonadidae</taxon>
        <taxon>Tritrichomonas</taxon>
    </lineage>
</organism>
<dbReference type="PANTHER" id="PTHR12756">
    <property type="entry name" value="CYTOSOLIC CARBOXYPEPTIDASE"/>
    <property type="match status" value="1"/>
</dbReference>
<dbReference type="GO" id="GO:0004181">
    <property type="term" value="F:metallocarboxypeptidase activity"/>
    <property type="evidence" value="ECO:0007669"/>
    <property type="project" value="InterPro"/>
</dbReference>
<comment type="similarity">
    <text evidence="2 3">Belongs to the peptidase M14 family.</text>
</comment>
<dbReference type="InterPro" id="IPR000834">
    <property type="entry name" value="Peptidase_M14"/>
</dbReference>
<dbReference type="RefSeq" id="XP_068366880.1">
    <property type="nucleotide sequence ID" value="XM_068498761.1"/>
</dbReference>
<evidence type="ECO:0000256" key="1">
    <source>
        <dbReference type="ARBA" id="ARBA00001947"/>
    </source>
</evidence>
<dbReference type="AlphaFoldDB" id="A0A1J4KS86"/>
<dbReference type="VEuPathDB" id="TrichDB:TRFO_16074"/>
<reference evidence="5" key="1">
    <citation type="submission" date="2016-10" db="EMBL/GenBank/DDBJ databases">
        <authorList>
            <person name="Benchimol M."/>
            <person name="Almeida L.G."/>
            <person name="Vasconcelos A.T."/>
            <person name="Perreira-Neves A."/>
            <person name="Rosa I.A."/>
            <person name="Tasca T."/>
            <person name="Bogo M.R."/>
            <person name="de Souza W."/>
        </authorList>
    </citation>
    <scope>NUCLEOTIDE SEQUENCE [LARGE SCALE GENOMIC DNA]</scope>
    <source>
        <strain evidence="5">K</strain>
    </source>
</reference>
<name>A0A1J4KS86_9EUKA</name>
<evidence type="ECO:0000256" key="2">
    <source>
        <dbReference type="ARBA" id="ARBA00005988"/>
    </source>
</evidence>
<dbReference type="GO" id="GO:0006508">
    <property type="term" value="P:proteolysis"/>
    <property type="evidence" value="ECO:0007669"/>
    <property type="project" value="InterPro"/>
</dbReference>
<dbReference type="PROSITE" id="PS52035">
    <property type="entry name" value="PEPTIDASE_M14"/>
    <property type="match status" value="1"/>
</dbReference>
<keyword evidence="6" id="KW-1185">Reference proteome</keyword>
<sequence length="517" mass="59833">MRPLPHQHQVSAICSKVTMPTFHYKPLLRLEKPTFLESDNRNTIDKTAPLRLNRFHSIISRNAQRQRDLIYDPNNPLRITKPQFSGDFECGNLGQVFKVGTRSYEIHILPDPTRHYSALWYYFKVENLSPGEYTFIIVGFFRDAHLHKIGVQPTAFSENQAKDGIGWQRLGDNMNFWCWKKAPSSAEYALSFTFSVKETDTMHFSYLYPYSYSQMKKHISSLNPPYVSSNFCKSLGNVDVPIIFWDADLQRCMPIKASSMLSSQSILTNGRYSYQRKKPLIVITARHHPGESNSSYAMEGFIDTLFNQLNSESQRLLSNFSFLIIPMMNVDGVICGYYRPTLDGYDMNRTWIKPTKKQNPVEYYVVSLIDKLIKNRPLIFFLDFHGHTAQCNSFTYGVCDEDCELNEYEGVFPRLMAFHTKLFDENASTSFNPEAYPSTMRVALHHRYQIPFAYTLEMTFGGLDIGPKSFTQMTQQNYREIGIAVVPSIASMLIDHIPITNYCDHYYPPINSYNYDI</sequence>
<evidence type="ECO:0000313" key="5">
    <source>
        <dbReference type="EMBL" id="OHT13744.1"/>
    </source>
</evidence>
<comment type="caution">
    <text evidence="5">The sequence shown here is derived from an EMBL/GenBank/DDBJ whole genome shotgun (WGS) entry which is preliminary data.</text>
</comment>
<evidence type="ECO:0000256" key="3">
    <source>
        <dbReference type="PROSITE-ProRule" id="PRU01379"/>
    </source>
</evidence>
<feature type="domain" description="Peptidase M14" evidence="4">
    <location>
        <begin position="208"/>
        <end position="493"/>
    </location>
</feature>
<dbReference type="PANTHER" id="PTHR12756:SF45">
    <property type="entry name" value="CYTOSOLIC CARBOXYPEPTIDASE NNA1"/>
    <property type="match status" value="1"/>
</dbReference>
<evidence type="ECO:0000259" key="4">
    <source>
        <dbReference type="PROSITE" id="PS52035"/>
    </source>
</evidence>
<dbReference type="SUPFAM" id="SSF53187">
    <property type="entry name" value="Zn-dependent exopeptidases"/>
    <property type="match status" value="1"/>
</dbReference>
<gene>
    <name evidence="5" type="ORF">TRFO_16074</name>
</gene>
<feature type="active site" description="Proton donor/acceptor" evidence="3">
    <location>
        <position position="457"/>
    </location>
</feature>
<proteinExistence type="inferred from homology"/>
<dbReference type="Gene3D" id="2.60.40.3120">
    <property type="match status" value="1"/>
</dbReference>
<dbReference type="GO" id="GO:0008270">
    <property type="term" value="F:zinc ion binding"/>
    <property type="evidence" value="ECO:0007669"/>
    <property type="project" value="InterPro"/>
</dbReference>
<dbReference type="EMBL" id="MLAK01000485">
    <property type="protein sequence ID" value="OHT13744.1"/>
    <property type="molecule type" value="Genomic_DNA"/>
</dbReference>
<dbReference type="InterPro" id="IPR050821">
    <property type="entry name" value="Cytosolic_carboxypeptidase"/>
</dbReference>
<protein>
    <submittedName>
        <fullName evidence="5">Clan MC, family M14, Zinc carboxypeptidase-like metallopeptidase</fullName>
    </submittedName>
</protein>
<dbReference type="GeneID" id="94833465"/>